<dbReference type="EMBL" id="LC738871">
    <property type="protein sequence ID" value="BDT62052.1"/>
    <property type="molecule type" value="Genomic_DNA"/>
</dbReference>
<organism evidence="2">
    <name type="scientific">Penaeus monodon majanivirus B</name>
    <dbReference type="NCBI Taxonomy" id="2984272"/>
    <lineage>
        <taxon>Viruses</taxon>
        <taxon>Viruses incertae sedis</taxon>
        <taxon>Naldaviricetes</taxon>
        <taxon>Nimaviridae</taxon>
    </lineage>
</organism>
<name>A0A9C7CE93_9VIRU</name>
<evidence type="ECO:0000313" key="2">
    <source>
        <dbReference type="EMBL" id="BDT62052.1"/>
    </source>
</evidence>
<reference evidence="2" key="1">
    <citation type="submission" date="2022-10" db="EMBL/GenBank/DDBJ databases">
        <title>Genome sequences of endogenous nimaviruses in decapod crustaceans.</title>
        <authorList>
            <person name="Kawato S."/>
            <person name="Nozaki R."/>
            <person name="Kondo H."/>
            <person name="Hirono I."/>
        </authorList>
    </citation>
    <scope>NUCLEOTIDE SEQUENCE</scope>
    <source>
        <strain evidence="2">Mikawa2016</strain>
    </source>
</reference>
<protein>
    <submittedName>
        <fullName evidence="2">Uncharacterized protein</fullName>
    </submittedName>
</protein>
<evidence type="ECO:0000256" key="1">
    <source>
        <dbReference type="SAM" id="MobiDB-lite"/>
    </source>
</evidence>
<feature type="region of interest" description="Disordered" evidence="1">
    <location>
        <begin position="95"/>
        <end position="127"/>
    </location>
</feature>
<accession>A0A9C7CE93</accession>
<sequence>MSLSWKLLNKENYELSTMIKEYDIAEPSVLHDTIRENAQLMYWKYHNSPSYYIPDNQHWDEYAQLLPGQDPPFHLDPHNIAYYHYIKVQQEDELQHHGCGGDDNDNDNDDDRIGNGNNIDDDDNNNGDVCNVVERKNNLYTMLCQRNFALAELIAKNNIRHETIIHQLIRRNASILYHTCSVTPNMPPKYDPGKDFWNETSIDQGGDKPPCIFDPYNIAYYHYLMLDNVVSMPLIW</sequence>
<proteinExistence type="predicted"/>